<dbReference type="AlphaFoldDB" id="A0A382GKD4"/>
<accession>A0A382GKD4</accession>
<protein>
    <submittedName>
        <fullName evidence="1">Uncharacterized protein</fullName>
    </submittedName>
</protein>
<dbReference type="EMBL" id="UINC01055583">
    <property type="protein sequence ID" value="SVB74631.1"/>
    <property type="molecule type" value="Genomic_DNA"/>
</dbReference>
<sequence>MIGNGIGKRRGIVKIIDGDGEVFGSC</sequence>
<reference evidence="1" key="1">
    <citation type="submission" date="2018-05" db="EMBL/GenBank/DDBJ databases">
        <authorList>
            <person name="Lanie J.A."/>
            <person name="Ng W.-L."/>
            <person name="Kazmierczak K.M."/>
            <person name="Andrzejewski T.M."/>
            <person name="Davidsen T.M."/>
            <person name="Wayne K.J."/>
            <person name="Tettelin H."/>
            <person name="Glass J.I."/>
            <person name="Rusch D."/>
            <person name="Podicherti R."/>
            <person name="Tsui H.-C.T."/>
            <person name="Winkler M.E."/>
        </authorList>
    </citation>
    <scope>NUCLEOTIDE SEQUENCE</scope>
</reference>
<organism evidence="1">
    <name type="scientific">marine metagenome</name>
    <dbReference type="NCBI Taxonomy" id="408172"/>
    <lineage>
        <taxon>unclassified sequences</taxon>
        <taxon>metagenomes</taxon>
        <taxon>ecological metagenomes</taxon>
    </lineage>
</organism>
<proteinExistence type="predicted"/>
<name>A0A382GKD4_9ZZZZ</name>
<evidence type="ECO:0000313" key="1">
    <source>
        <dbReference type="EMBL" id="SVB74631.1"/>
    </source>
</evidence>
<gene>
    <name evidence="1" type="ORF">METZ01_LOCUS227485</name>
</gene>
<feature type="non-terminal residue" evidence="1">
    <location>
        <position position="26"/>
    </location>
</feature>